<feature type="region of interest" description="Disordered" evidence="1">
    <location>
        <begin position="1"/>
        <end position="21"/>
    </location>
</feature>
<sequence>MAEEDETTSQPAAELKPKRKTVSRKAVVGQLWRAAKRQIDTHEEHLADLPRGTTASEADAKALAVLARTVRELVAIEEPQATRKDKRTDEPSAADDLRHVAQLRQDLARRLEALVAQDARENSEEADADSDAG</sequence>
<keyword evidence="3" id="KW-1185">Reference proteome</keyword>
<proteinExistence type="predicted"/>
<reference evidence="2" key="1">
    <citation type="submission" date="2020-09" db="EMBL/GenBank/DDBJ databases">
        <title>Bosea spartocytisi sp. nov. a root nodule endophyte of Spartocytisus supranubius in the high mountain ecosystem fo the Teide National Park (Canary Islands, Spain).</title>
        <authorList>
            <person name="Pulido-Suarez L."/>
            <person name="Peix A."/>
            <person name="Igual J.M."/>
            <person name="Socas-Perez N."/>
            <person name="Velazquez E."/>
            <person name="Flores-Felix J.D."/>
            <person name="Leon-Barrios M."/>
        </authorList>
    </citation>
    <scope>NUCLEOTIDE SEQUENCE</scope>
    <source>
        <strain evidence="2">SSUT16</strain>
    </source>
</reference>
<accession>A0A927E5H5</accession>
<name>A0A927E5H5_9HYPH</name>
<gene>
    <name evidence="2" type="ORF">IED13_02460</name>
</gene>
<dbReference type="EMBL" id="JACXWY010000001">
    <property type="protein sequence ID" value="MBD3844547.1"/>
    <property type="molecule type" value="Genomic_DNA"/>
</dbReference>
<dbReference type="AlphaFoldDB" id="A0A927E5H5"/>
<evidence type="ECO:0000256" key="1">
    <source>
        <dbReference type="SAM" id="MobiDB-lite"/>
    </source>
</evidence>
<comment type="caution">
    <text evidence="2">The sequence shown here is derived from an EMBL/GenBank/DDBJ whole genome shotgun (WGS) entry which is preliminary data.</text>
</comment>
<evidence type="ECO:0000313" key="2">
    <source>
        <dbReference type="EMBL" id="MBD3844547.1"/>
    </source>
</evidence>
<protein>
    <submittedName>
        <fullName evidence="2">Uncharacterized protein</fullName>
    </submittedName>
</protein>
<evidence type="ECO:0000313" key="3">
    <source>
        <dbReference type="Proteomes" id="UP000619295"/>
    </source>
</evidence>
<dbReference type="Proteomes" id="UP000619295">
    <property type="component" value="Unassembled WGS sequence"/>
</dbReference>
<dbReference type="RefSeq" id="WP_142020283.1">
    <property type="nucleotide sequence ID" value="NZ_JACXWY010000001.1"/>
</dbReference>
<organism evidence="2 3">
    <name type="scientific">Bosea spartocytisi</name>
    <dbReference type="NCBI Taxonomy" id="2773451"/>
    <lineage>
        <taxon>Bacteria</taxon>
        <taxon>Pseudomonadati</taxon>
        <taxon>Pseudomonadota</taxon>
        <taxon>Alphaproteobacteria</taxon>
        <taxon>Hyphomicrobiales</taxon>
        <taxon>Boseaceae</taxon>
        <taxon>Bosea</taxon>
    </lineage>
</organism>